<dbReference type="Gene3D" id="1.10.3810.10">
    <property type="entry name" value="Biosynthetic peptidoglycan transglycosylase-like"/>
    <property type="match status" value="1"/>
</dbReference>
<dbReference type="InterPro" id="IPR001264">
    <property type="entry name" value="Glyco_trans_51"/>
</dbReference>
<keyword evidence="10" id="KW-0133">Cell shape</keyword>
<dbReference type="GO" id="GO:0009002">
    <property type="term" value="F:serine-type D-Ala-D-Ala carboxypeptidase activity"/>
    <property type="evidence" value="ECO:0007669"/>
    <property type="project" value="UniProtKB-EC"/>
</dbReference>
<dbReference type="PANTHER" id="PTHR32282:SF11">
    <property type="entry name" value="PENICILLIN-BINDING PROTEIN 1B"/>
    <property type="match status" value="1"/>
</dbReference>
<evidence type="ECO:0000256" key="6">
    <source>
        <dbReference type="ARBA" id="ARBA00022670"/>
    </source>
</evidence>
<dbReference type="Pfam" id="PF00912">
    <property type="entry name" value="Transgly"/>
    <property type="match status" value="1"/>
</dbReference>
<evidence type="ECO:0000256" key="2">
    <source>
        <dbReference type="ARBA" id="ARBA00007090"/>
    </source>
</evidence>
<feature type="domain" description="Penicillin-binding protein transpeptidase" evidence="17">
    <location>
        <begin position="319"/>
        <end position="590"/>
    </location>
</feature>
<dbReference type="SUPFAM" id="SSF53955">
    <property type="entry name" value="Lysozyme-like"/>
    <property type="match status" value="1"/>
</dbReference>
<dbReference type="GO" id="GO:0006508">
    <property type="term" value="P:proteolysis"/>
    <property type="evidence" value="ECO:0007669"/>
    <property type="project" value="UniProtKB-KW"/>
</dbReference>
<dbReference type="PANTHER" id="PTHR32282">
    <property type="entry name" value="BINDING PROTEIN TRANSPEPTIDASE, PUTATIVE-RELATED"/>
    <property type="match status" value="1"/>
</dbReference>
<keyword evidence="9" id="KW-0378">Hydrolase</keyword>
<evidence type="ECO:0000256" key="16">
    <source>
        <dbReference type="ARBA" id="ARBA00049902"/>
    </source>
</evidence>
<comment type="caution">
    <text evidence="19">The sequence shown here is derived from an EMBL/GenBank/DDBJ whole genome shotgun (WGS) entry which is preliminary data.</text>
</comment>
<evidence type="ECO:0000256" key="15">
    <source>
        <dbReference type="ARBA" id="ARBA00034000"/>
    </source>
</evidence>
<organism evidence="19 20">
    <name type="scientific">Candidatus Giovannonibacteria bacterium GW2011_GWA2_44_26</name>
    <dbReference type="NCBI Taxonomy" id="1618648"/>
    <lineage>
        <taxon>Bacteria</taxon>
        <taxon>Candidatus Giovannoniibacteriota</taxon>
    </lineage>
</organism>
<comment type="catalytic activity">
    <reaction evidence="15">
        <text>Preferential cleavage: (Ac)2-L-Lys-D-Ala-|-D-Ala. Also transpeptidation of peptidyl-alanyl moieties that are N-acyl substituents of D-alanine.</text>
        <dbReference type="EC" id="3.4.16.4"/>
    </reaction>
</comment>
<feature type="domain" description="Glycosyl transferase family 51" evidence="18">
    <location>
        <begin position="57"/>
        <end position="228"/>
    </location>
</feature>
<evidence type="ECO:0000256" key="5">
    <source>
        <dbReference type="ARBA" id="ARBA00022645"/>
    </source>
</evidence>
<evidence type="ECO:0000256" key="13">
    <source>
        <dbReference type="ARBA" id="ARBA00023268"/>
    </source>
</evidence>
<keyword evidence="5" id="KW-0121">Carboxypeptidase</keyword>
<keyword evidence="8" id="KW-0808">Transferase</keyword>
<dbReference type="FunFam" id="1.10.3810.10:FF:000001">
    <property type="entry name" value="Penicillin-binding protein 1A"/>
    <property type="match status" value="1"/>
</dbReference>
<evidence type="ECO:0000259" key="17">
    <source>
        <dbReference type="Pfam" id="PF00905"/>
    </source>
</evidence>
<accession>A0A0G1IUC8</accession>
<dbReference type="Proteomes" id="UP000033945">
    <property type="component" value="Unassembled WGS sequence"/>
</dbReference>
<dbReference type="GO" id="GO:0030288">
    <property type="term" value="C:outer membrane-bounded periplasmic space"/>
    <property type="evidence" value="ECO:0007669"/>
    <property type="project" value="TreeGrafter"/>
</dbReference>
<dbReference type="AlphaFoldDB" id="A0A0G1IUC8"/>
<keyword evidence="4" id="KW-1003">Cell membrane</keyword>
<keyword evidence="6" id="KW-0645">Protease</keyword>
<evidence type="ECO:0000259" key="18">
    <source>
        <dbReference type="Pfam" id="PF00912"/>
    </source>
</evidence>
<gene>
    <name evidence="19" type="ORF">UW55_C0007G0016</name>
</gene>
<dbReference type="SUPFAM" id="SSF56601">
    <property type="entry name" value="beta-lactamase/transpeptidase-like"/>
    <property type="match status" value="1"/>
</dbReference>
<dbReference type="GO" id="GO:0008658">
    <property type="term" value="F:penicillin binding"/>
    <property type="evidence" value="ECO:0007669"/>
    <property type="project" value="InterPro"/>
</dbReference>
<evidence type="ECO:0000256" key="12">
    <source>
        <dbReference type="ARBA" id="ARBA00023136"/>
    </source>
</evidence>
<dbReference type="Gene3D" id="3.40.710.10">
    <property type="entry name" value="DD-peptidase/beta-lactamase superfamily"/>
    <property type="match status" value="1"/>
</dbReference>
<dbReference type="InterPro" id="IPR050396">
    <property type="entry name" value="Glycosyltr_51/Transpeptidase"/>
</dbReference>
<dbReference type="EMBL" id="LCIT01000007">
    <property type="protein sequence ID" value="KKT62976.1"/>
    <property type="molecule type" value="Genomic_DNA"/>
</dbReference>
<name>A0A0G1IUC8_9BACT</name>
<dbReference type="GO" id="GO:0008955">
    <property type="term" value="F:peptidoglycan glycosyltransferase activity"/>
    <property type="evidence" value="ECO:0007669"/>
    <property type="project" value="UniProtKB-EC"/>
</dbReference>
<reference evidence="19 20" key="1">
    <citation type="journal article" date="2015" name="Nature">
        <title>rRNA introns, odd ribosomes, and small enigmatic genomes across a large radiation of phyla.</title>
        <authorList>
            <person name="Brown C.T."/>
            <person name="Hug L.A."/>
            <person name="Thomas B.C."/>
            <person name="Sharon I."/>
            <person name="Castelle C.J."/>
            <person name="Singh A."/>
            <person name="Wilkins M.J."/>
            <person name="Williams K.H."/>
            <person name="Banfield J.F."/>
        </authorList>
    </citation>
    <scope>NUCLEOTIDE SEQUENCE [LARGE SCALE GENOMIC DNA]</scope>
</reference>
<keyword evidence="14" id="KW-0961">Cell wall biogenesis/degradation</keyword>
<evidence type="ECO:0000256" key="1">
    <source>
        <dbReference type="ARBA" id="ARBA00004236"/>
    </source>
</evidence>
<sequence>MRFFLIKVLLVGILLGGALLFFTASISVPNLNSFDERRVVESTKIYDRTGKILLYDVHGEEKRTVIPSDEIPRSVKNATIALEDSNFYQHYGVRPLSLLRAFLVNLTSGSVEQGGSTITQQLVKNTLLTPQRTIFRKIKELIVALKIERRYSKDEILNFYLNQIPYGNSAYGIEAAAESFFGKRAEDLTALEAAYLVSLPKAPSYYSPYGKHTKELDGRAQFTLKRMKDLGFLTDKEYEGAKNQKVKFAPARSQGIIAPHFVIEVREELNKKFGEDAVAINGFKVTTTLNADLQQKTEEVVDKYATGNEKNFNAKNEGVVAIDPKTGDIWAMVGSRDYFNREREGNFNIATTHRQPGSSFKPFVYATAFKKGYTPETVLFDLPTEFNPLCTPDGKPTAGIQEDKCYHPQNFDNKFRGPVTLREALAQSLNVPSVKTLYLAGLPDSLATAQDFGITSLNDPARYGLTLVLGGGEVSLLELVSAYGVFANDGVRNPYRYILKIEGSDGKIIYEAPNQPREVIDKNIARTISNILSDNKARAPSFGEFSALYFQEKQVAAKTGTTNDYRDAWVIGYTPDIAIGAWAGNNDNSPMEKRVAGFIVAPWWHEIMDFATSNATSSVFVSPDPLPPPVGGPKPYLRGEWRGGKEFIIDKISGKLATSYTPLETQEKRVVQEVHSTLYWIDQESAQLKNWEEPVRAWALTNGFLDQNESVIPREYDNIHVPENFPKITKLEVTPQKANYSKNDTVVFHPRMENKFNIEQVDYFANDEYLGGVKTYPFELALPLSHLGEQNYITIKVKVYDAVGNTVEYYIPLIGITR</sequence>
<evidence type="ECO:0000256" key="11">
    <source>
        <dbReference type="ARBA" id="ARBA00022984"/>
    </source>
</evidence>
<dbReference type="NCBIfam" id="TIGR02074">
    <property type="entry name" value="PBP_1a_fam"/>
    <property type="match status" value="1"/>
</dbReference>
<dbReference type="InterPro" id="IPR012338">
    <property type="entry name" value="Beta-lactam/transpept-like"/>
</dbReference>
<dbReference type="InterPro" id="IPR001460">
    <property type="entry name" value="PCN-bd_Tpept"/>
</dbReference>
<keyword evidence="12" id="KW-0472">Membrane</keyword>
<comment type="similarity">
    <text evidence="2">In the C-terminal section; belongs to the transpeptidase family.</text>
</comment>
<proteinExistence type="inferred from homology"/>
<evidence type="ECO:0000256" key="9">
    <source>
        <dbReference type="ARBA" id="ARBA00022801"/>
    </source>
</evidence>
<dbReference type="PATRIC" id="fig|1618648.3.peg.530"/>
<keyword evidence="7" id="KW-0328">Glycosyltransferase</keyword>
<evidence type="ECO:0000313" key="20">
    <source>
        <dbReference type="Proteomes" id="UP000033945"/>
    </source>
</evidence>
<evidence type="ECO:0000256" key="7">
    <source>
        <dbReference type="ARBA" id="ARBA00022676"/>
    </source>
</evidence>
<dbReference type="GO" id="GO:0005886">
    <property type="term" value="C:plasma membrane"/>
    <property type="evidence" value="ECO:0007669"/>
    <property type="project" value="UniProtKB-SubCell"/>
</dbReference>
<dbReference type="InterPro" id="IPR023346">
    <property type="entry name" value="Lysozyme-like_dom_sf"/>
</dbReference>
<dbReference type="GO" id="GO:0009252">
    <property type="term" value="P:peptidoglycan biosynthetic process"/>
    <property type="evidence" value="ECO:0007669"/>
    <property type="project" value="UniProtKB-KW"/>
</dbReference>
<evidence type="ECO:0000256" key="3">
    <source>
        <dbReference type="ARBA" id="ARBA00007739"/>
    </source>
</evidence>
<comment type="similarity">
    <text evidence="3">In the N-terminal section; belongs to the glycosyltransferase 51 family.</text>
</comment>
<dbReference type="InterPro" id="IPR036950">
    <property type="entry name" value="PBP_transglycosylase"/>
</dbReference>
<evidence type="ECO:0000256" key="14">
    <source>
        <dbReference type="ARBA" id="ARBA00023316"/>
    </source>
</evidence>
<evidence type="ECO:0000256" key="10">
    <source>
        <dbReference type="ARBA" id="ARBA00022960"/>
    </source>
</evidence>
<evidence type="ECO:0000313" key="19">
    <source>
        <dbReference type="EMBL" id="KKT62976.1"/>
    </source>
</evidence>
<dbReference type="GO" id="GO:0071555">
    <property type="term" value="P:cell wall organization"/>
    <property type="evidence" value="ECO:0007669"/>
    <property type="project" value="UniProtKB-KW"/>
</dbReference>
<keyword evidence="11" id="KW-0573">Peptidoglycan synthesis</keyword>
<protein>
    <submittedName>
        <fullName evidence="19">Penicillin-binding protein, 1A family</fullName>
    </submittedName>
</protein>
<dbReference type="GO" id="GO:0008360">
    <property type="term" value="P:regulation of cell shape"/>
    <property type="evidence" value="ECO:0007669"/>
    <property type="project" value="UniProtKB-KW"/>
</dbReference>
<comment type="catalytic activity">
    <reaction evidence="16">
        <text>[GlcNAc-(1-&gt;4)-Mur2Ac(oyl-L-Ala-gamma-D-Glu-L-Lys-D-Ala-D-Ala)](n)-di-trans,octa-cis-undecaprenyl diphosphate + beta-D-GlcNAc-(1-&gt;4)-Mur2Ac(oyl-L-Ala-gamma-D-Glu-L-Lys-D-Ala-D-Ala)-di-trans,octa-cis-undecaprenyl diphosphate = [GlcNAc-(1-&gt;4)-Mur2Ac(oyl-L-Ala-gamma-D-Glu-L-Lys-D-Ala-D-Ala)](n+1)-di-trans,octa-cis-undecaprenyl diphosphate + di-trans,octa-cis-undecaprenyl diphosphate + H(+)</text>
        <dbReference type="Rhea" id="RHEA:23708"/>
        <dbReference type="Rhea" id="RHEA-COMP:9602"/>
        <dbReference type="Rhea" id="RHEA-COMP:9603"/>
        <dbReference type="ChEBI" id="CHEBI:15378"/>
        <dbReference type="ChEBI" id="CHEBI:58405"/>
        <dbReference type="ChEBI" id="CHEBI:60033"/>
        <dbReference type="ChEBI" id="CHEBI:78435"/>
        <dbReference type="EC" id="2.4.99.28"/>
    </reaction>
</comment>
<dbReference type="Pfam" id="PF00905">
    <property type="entry name" value="Transpeptidase"/>
    <property type="match status" value="1"/>
</dbReference>
<evidence type="ECO:0000256" key="8">
    <source>
        <dbReference type="ARBA" id="ARBA00022679"/>
    </source>
</evidence>
<comment type="subcellular location">
    <subcellularLocation>
        <location evidence="1">Cell membrane</location>
    </subcellularLocation>
</comment>
<evidence type="ECO:0000256" key="4">
    <source>
        <dbReference type="ARBA" id="ARBA00022475"/>
    </source>
</evidence>
<keyword evidence="13" id="KW-0511">Multifunctional enzyme</keyword>